<dbReference type="RefSeq" id="WP_129920136.1">
    <property type="nucleotide sequence ID" value="NZ_SEWE01000008.1"/>
</dbReference>
<reference evidence="1 2" key="1">
    <citation type="submission" date="2019-02" db="EMBL/GenBank/DDBJ databases">
        <title>Bacterial novel species isolated from soil.</title>
        <authorList>
            <person name="Jung H.-Y."/>
        </authorList>
    </citation>
    <scope>NUCLEOTIDE SEQUENCE [LARGE SCALE GENOMIC DNA]</scope>
    <source>
        <strain evidence="1 2">1-3-3-3</strain>
    </source>
</reference>
<dbReference type="InterPro" id="IPR032301">
    <property type="entry name" value="DUF4844"/>
</dbReference>
<accession>A0A4V1ZB10</accession>
<dbReference type="Gene3D" id="1.20.1480.40">
    <property type="entry name" value="Uncharacterised protein PF16133, DUF4844"/>
    <property type="match status" value="1"/>
</dbReference>
<dbReference type="Pfam" id="PF16133">
    <property type="entry name" value="DUF4844"/>
    <property type="match status" value="1"/>
</dbReference>
<dbReference type="EMBL" id="SEWE01000008">
    <property type="protein sequence ID" value="RYU81832.1"/>
    <property type="molecule type" value="Genomic_DNA"/>
</dbReference>
<dbReference type="InterPro" id="IPR038360">
    <property type="entry name" value="DUF4844_sf"/>
</dbReference>
<dbReference type="Proteomes" id="UP000294155">
    <property type="component" value="Unassembled WGS sequence"/>
</dbReference>
<organism evidence="1 2">
    <name type="scientific">Hymenobacter persicinus</name>
    <dbReference type="NCBI Taxonomy" id="2025506"/>
    <lineage>
        <taxon>Bacteria</taxon>
        <taxon>Pseudomonadati</taxon>
        <taxon>Bacteroidota</taxon>
        <taxon>Cytophagia</taxon>
        <taxon>Cytophagales</taxon>
        <taxon>Hymenobacteraceae</taxon>
        <taxon>Hymenobacter</taxon>
    </lineage>
</organism>
<comment type="caution">
    <text evidence="1">The sequence shown here is derived from an EMBL/GenBank/DDBJ whole genome shotgun (WGS) entry which is preliminary data.</text>
</comment>
<dbReference type="AlphaFoldDB" id="A0A4V1ZB10"/>
<keyword evidence="2" id="KW-1185">Reference proteome</keyword>
<name>A0A4V1ZB10_9BACT</name>
<protein>
    <submittedName>
        <fullName evidence="1">DUF4844 domain-containing protein</fullName>
    </submittedName>
</protein>
<sequence length="217" mass="24484">MSSRTLINLQAFQAENKFADAVWEARGLNSSASELLAHMKSLFNDCTEKLIIQVQQGTTKRQLKQTLVMGLTTFDSGDYDTEEKEFIADRIYELAQLVEVDMKDELNTWSYGNALSALIEVFKSVKPQKAAPALTQECTKCKAVLETFILEKREAIPSACFMVAQCQACFELNLIEIPDGVARMHCGKYNALQRLNRRQCTSEQAKAKLEQLKNSKE</sequence>
<proteinExistence type="predicted"/>
<gene>
    <name evidence="1" type="ORF">EWM57_05480</name>
</gene>
<evidence type="ECO:0000313" key="2">
    <source>
        <dbReference type="Proteomes" id="UP000294155"/>
    </source>
</evidence>
<dbReference type="OrthoDB" id="893129at2"/>
<evidence type="ECO:0000313" key="1">
    <source>
        <dbReference type="EMBL" id="RYU81832.1"/>
    </source>
</evidence>